<evidence type="ECO:0000256" key="1">
    <source>
        <dbReference type="ARBA" id="ARBA00001946"/>
    </source>
</evidence>
<keyword evidence="8" id="KW-1185">Reference proteome</keyword>
<organism evidence="7 8">
    <name type="scientific">Archangium lansingense</name>
    <dbReference type="NCBI Taxonomy" id="2995310"/>
    <lineage>
        <taxon>Bacteria</taxon>
        <taxon>Pseudomonadati</taxon>
        <taxon>Myxococcota</taxon>
        <taxon>Myxococcia</taxon>
        <taxon>Myxococcales</taxon>
        <taxon>Cystobacterineae</taxon>
        <taxon>Archangiaceae</taxon>
        <taxon>Archangium</taxon>
    </lineage>
</organism>
<sequence length="361" mass="39349">MGLTPYIAAPPVPAPSVEQAWLQLVQARVEASLAELLELPDESRLDIRWTQALGYVREYVLRPTWRMRPALLLAGYCLARGSASVPAGLWRFAAGMELLHAFQSIHEDAAEQTVLRRGGLTLHHVLAPGATGQHLSVVVGDHLFARAMETLLSSQLPGAAQASRYYLRLCRYTAVGRYVDLEQGGARLGPGGVVQALRLARMKMVREGLASALVCGGMLAGANADLRLRLARVGCHVGLAYELREQLLGLFGEPRSSEKAPRCDFIRGRRTFPVVAAWSRAVPEVRWELESLWGLPIERRDEAALARVRQLVEGAGGRSATERLVARASHGAVRALAELPNPNGLRELVQALIGQLAHRIA</sequence>
<evidence type="ECO:0000256" key="2">
    <source>
        <dbReference type="ARBA" id="ARBA00006706"/>
    </source>
</evidence>
<proteinExistence type="inferred from homology"/>
<dbReference type="InterPro" id="IPR008949">
    <property type="entry name" value="Isoprenoid_synthase_dom_sf"/>
</dbReference>
<dbReference type="PANTHER" id="PTHR12001:SF85">
    <property type="entry name" value="SHORT CHAIN ISOPRENYL DIPHOSPHATE SYNTHASE"/>
    <property type="match status" value="1"/>
</dbReference>
<dbReference type="EMBL" id="JAPNKA010000001">
    <property type="protein sequence ID" value="MCY1074202.1"/>
    <property type="molecule type" value="Genomic_DNA"/>
</dbReference>
<keyword evidence="3 6" id="KW-0808">Transferase</keyword>
<evidence type="ECO:0000313" key="8">
    <source>
        <dbReference type="Proteomes" id="UP001207654"/>
    </source>
</evidence>
<name>A0ABT3ZXS0_9BACT</name>
<dbReference type="Pfam" id="PF00348">
    <property type="entry name" value="polyprenyl_synt"/>
    <property type="match status" value="1"/>
</dbReference>
<reference evidence="7 8" key="1">
    <citation type="submission" date="2022-11" db="EMBL/GenBank/DDBJ databases">
        <title>Minimal conservation of predation-associated metabolite biosynthetic gene clusters underscores biosynthetic potential of Myxococcota including descriptions for ten novel species: Archangium lansinium sp. nov., Myxococcus landrumus sp. nov., Nannocystis bai.</title>
        <authorList>
            <person name="Ahearne A."/>
            <person name="Stevens C."/>
            <person name="Phillips K."/>
        </authorList>
    </citation>
    <scope>NUCLEOTIDE SEQUENCE [LARGE SCALE GENOMIC DNA]</scope>
    <source>
        <strain evidence="7 8">MIWBW</strain>
    </source>
</reference>
<dbReference type="Proteomes" id="UP001207654">
    <property type="component" value="Unassembled WGS sequence"/>
</dbReference>
<protein>
    <submittedName>
        <fullName evidence="7">Polyprenyl synthetase family protein</fullName>
    </submittedName>
</protein>
<keyword evidence="4" id="KW-0479">Metal-binding</keyword>
<keyword evidence="5" id="KW-0460">Magnesium</keyword>
<evidence type="ECO:0000313" key="7">
    <source>
        <dbReference type="EMBL" id="MCY1074202.1"/>
    </source>
</evidence>
<dbReference type="PANTHER" id="PTHR12001">
    <property type="entry name" value="GERANYLGERANYL PYROPHOSPHATE SYNTHASE"/>
    <property type="match status" value="1"/>
</dbReference>
<comment type="caution">
    <text evidence="7">The sequence shown here is derived from an EMBL/GenBank/DDBJ whole genome shotgun (WGS) entry which is preliminary data.</text>
</comment>
<dbReference type="RefSeq" id="WP_267533179.1">
    <property type="nucleotide sequence ID" value="NZ_JAPNKA010000001.1"/>
</dbReference>
<gene>
    <name evidence="7" type="ORF">OV287_06860</name>
</gene>
<evidence type="ECO:0000256" key="5">
    <source>
        <dbReference type="ARBA" id="ARBA00022842"/>
    </source>
</evidence>
<accession>A0ABT3ZXS0</accession>
<evidence type="ECO:0000256" key="6">
    <source>
        <dbReference type="RuleBase" id="RU004466"/>
    </source>
</evidence>
<dbReference type="InterPro" id="IPR000092">
    <property type="entry name" value="Polyprenyl_synt"/>
</dbReference>
<dbReference type="SUPFAM" id="SSF48576">
    <property type="entry name" value="Terpenoid synthases"/>
    <property type="match status" value="1"/>
</dbReference>
<evidence type="ECO:0000256" key="4">
    <source>
        <dbReference type="ARBA" id="ARBA00022723"/>
    </source>
</evidence>
<evidence type="ECO:0000256" key="3">
    <source>
        <dbReference type="ARBA" id="ARBA00022679"/>
    </source>
</evidence>
<comment type="similarity">
    <text evidence="2 6">Belongs to the FPP/GGPP synthase family.</text>
</comment>
<dbReference type="Gene3D" id="1.10.600.10">
    <property type="entry name" value="Farnesyl Diphosphate Synthase"/>
    <property type="match status" value="1"/>
</dbReference>
<comment type="cofactor">
    <cofactor evidence="1">
        <name>Mg(2+)</name>
        <dbReference type="ChEBI" id="CHEBI:18420"/>
    </cofactor>
</comment>